<dbReference type="Proteomes" id="UP000317351">
    <property type="component" value="Segment"/>
</dbReference>
<protein>
    <submittedName>
        <fullName evidence="1">Internal virion protein D</fullName>
    </submittedName>
</protein>
<name>A0AC59HC84_9CAUD</name>
<sequence>MTNEEYLKKKAEEWKRNNPNIEPKDVGLIKNKKPDDFNTWDIAKDMAMSVPEGLVNVAEFTGDYIERNFPQVTEKTRRFRFDGWGDGEVKMNDFIPRMLSGEEREEALRNYNPDDRQMFHVHKPETTAGTMTEGVSRFIFGMLGPSKFLKGVGLGGTIVKAGLRGTTAGAVADATIWDPNEGRLSDLLVESDSILLNNAVTQYLASDEDDTPNEAALKNVLEGLVIGGPLEILMGIKAIKNARKTKDLSKKEKIYKEAGEVIKNKTEIVKISKARTELIEKAKELGNEVDNVKIEKLQKQIEKLSKKVAKVDLKENKAINVNKIDKSLKVAKNTAKKDTESFLKSILNVKAFKSGTHVLRTIDQIAENFDDSLKTFLQDDVLTNAAAKDLAKILATTPEALLKALPKATADADQAVIRMLATKQVLNDIAVQFQKVSSKWAKAFGDQRSNWTPQALEEVAKYTQIIREATTALKKQVRGAARTTQAGRVKGLSGTGQVIDVQKVTDTILNFKGDAVTIANKVAKLKTADDIIDAAGKTRAQKAIEVTNSIYINSLLSGIWTNVVNMTSGLYEIAYRPLELIGGGIVNRDGRSVALGLAQYRGYVMNAKQTLRMVALAFRQGDAVLDPLMRTQDNLEIRGGKAVKPISGENLGFDGKAGTIVDWFGRFLELPSRLLLTGDEMLKQINFNGYLHREAVENSLDKGLKYGTKEFNKNVENIMNSGLLPNGKANVEIPMVAKAVEEARVSTFTNNLKDGSYRNWGSNIENFFNRMPEFRFIAPFIRTPTNLWRHFGNRIPGLGFFTKQNQDLWKSGDPRARSEVIGRQMIGMAVAVYAFDNATSFVEIKDENGKVIGKLPKMTGAGPRDKETQNIWRKTGWQPYSILVDEGNGKYVYKAYNRLDPRFFAQGIIADLVENARNINEQDKYPIFAAAVLSVMKGITDKSYTRGIAEFGELAGDLTPAGVSKFVGNTLGNFVPYASLRSQGIPKIMPKDKSVYETRDWVDKLFAKAGATEGLELKRDAFGAIIEKKTTGFYNNIDGWGSIFSGPWGVGLKSELDTDKKFILEIASLKVPLSPPDPIKFKTIDLRDFKNKKRETDGKQSAYDFWQEQIGVVKLGGQTIEQYLEKKMQGRSWEKRSQGDLNFDGGKEMLIKKWHGAFVKKAYAEMLKKYPEVKDAIKEAKRYTGNLKKNVPSGSRLDKNKQDLEKILLY</sequence>
<organism evidence="1 2">
    <name type="scientific">Pelagibacter phage HTVC119P</name>
    <dbReference type="NCBI Taxonomy" id="2283020"/>
    <lineage>
        <taxon>Viruses</taxon>
        <taxon>Duplodnaviria</taxon>
        <taxon>Heunggongvirae</taxon>
        <taxon>Uroviricota</taxon>
        <taxon>Caudoviricetes</taxon>
        <taxon>Autographivirales</taxon>
        <taxon>Votkovvirus</taxon>
    </lineage>
</organism>
<dbReference type="EMBL" id="MH598806">
    <property type="protein sequence ID" value="AXH71384.1"/>
    <property type="molecule type" value="Genomic_DNA"/>
</dbReference>
<evidence type="ECO:0000313" key="1">
    <source>
        <dbReference type="EMBL" id="AXH71384.1"/>
    </source>
</evidence>
<evidence type="ECO:0000313" key="2">
    <source>
        <dbReference type="Proteomes" id="UP000317351"/>
    </source>
</evidence>
<reference evidence="1 2" key="1">
    <citation type="journal article" date="2019" name="Environ. Microbiol.">
        <title>Pelagiphages in the Podoviridae family integrate into host genomes.</title>
        <authorList>
            <person name="Zhao Y."/>
            <person name="Qin F."/>
            <person name="Zhang R."/>
            <person name="Giovannoni S.J."/>
            <person name="Zhang Z."/>
            <person name="Sun J."/>
            <person name="Du S."/>
            <person name="Rensing C."/>
        </authorList>
    </citation>
    <scope>NUCLEOTIDE SEQUENCE [LARGE SCALE GENOMIC DNA]</scope>
</reference>
<proteinExistence type="predicted"/>
<accession>A0AC59HC84</accession>
<gene>
    <name evidence="1" type="ORF">P119_gp35</name>
</gene>